<protein>
    <submittedName>
        <fullName evidence="1">Uncharacterized protein</fullName>
    </submittedName>
</protein>
<evidence type="ECO:0000313" key="1">
    <source>
        <dbReference type="EMBL" id="EHL07074.1"/>
    </source>
</evidence>
<dbReference type="HOGENOM" id="CLU_3215313_0_0_9"/>
<dbReference type="AlphaFoldDB" id="G9XMP4"/>
<name>G9XMP4_DESHA</name>
<gene>
    <name evidence="1" type="ORF">HMPREF0322_02232</name>
</gene>
<evidence type="ECO:0000313" key="2">
    <source>
        <dbReference type="Proteomes" id="UP000004416"/>
    </source>
</evidence>
<proteinExistence type="predicted"/>
<sequence length="44" mass="5154">MDTLFVCCEGTQMKLKFCLKQVSFYKYKQATGKEIKESKEIKTV</sequence>
<dbReference type="Proteomes" id="UP000004416">
    <property type="component" value="Unassembled WGS sequence"/>
</dbReference>
<dbReference type="PATRIC" id="fig|537010.4.peg.2098"/>
<accession>G9XMP4</accession>
<dbReference type="EMBL" id="AFZX01000052">
    <property type="protein sequence ID" value="EHL07074.1"/>
    <property type="molecule type" value="Genomic_DNA"/>
</dbReference>
<comment type="caution">
    <text evidence="1">The sequence shown here is derived from an EMBL/GenBank/DDBJ whole genome shotgun (WGS) entry which is preliminary data.</text>
</comment>
<reference evidence="1 2" key="1">
    <citation type="submission" date="2011-08" db="EMBL/GenBank/DDBJ databases">
        <authorList>
            <person name="Weinstock G."/>
            <person name="Sodergren E."/>
            <person name="Clifton S."/>
            <person name="Fulton L."/>
            <person name="Fulton B."/>
            <person name="Courtney L."/>
            <person name="Fronick C."/>
            <person name="Harrison M."/>
            <person name="Strong C."/>
            <person name="Farmer C."/>
            <person name="Delahaunty K."/>
            <person name="Markovic C."/>
            <person name="Hall O."/>
            <person name="Minx P."/>
            <person name="Tomlinson C."/>
            <person name="Mitreva M."/>
            <person name="Hou S."/>
            <person name="Chen J."/>
            <person name="Wollam A."/>
            <person name="Pepin K.H."/>
            <person name="Johnson M."/>
            <person name="Bhonagiri V."/>
            <person name="Zhang X."/>
            <person name="Suruliraj S."/>
            <person name="Warren W."/>
            <person name="Chinwalla A."/>
            <person name="Mardis E.R."/>
            <person name="Wilson R.K."/>
        </authorList>
    </citation>
    <scope>NUCLEOTIDE SEQUENCE [LARGE SCALE GENOMIC DNA]</scope>
    <source>
        <strain evidence="1 2">DP7</strain>
    </source>
</reference>
<organism evidence="1 2">
    <name type="scientific">Desulfitobacterium hafniense DP7</name>
    <dbReference type="NCBI Taxonomy" id="537010"/>
    <lineage>
        <taxon>Bacteria</taxon>
        <taxon>Bacillati</taxon>
        <taxon>Bacillota</taxon>
        <taxon>Clostridia</taxon>
        <taxon>Eubacteriales</taxon>
        <taxon>Desulfitobacteriaceae</taxon>
        <taxon>Desulfitobacterium</taxon>
    </lineage>
</organism>